<dbReference type="InterPro" id="IPR016181">
    <property type="entry name" value="Acyl_CoA_acyltransferase"/>
</dbReference>
<dbReference type="Pfam" id="PF00583">
    <property type="entry name" value="Acetyltransf_1"/>
    <property type="match status" value="1"/>
</dbReference>
<name>A0A169RWU7_9CORY</name>
<keyword evidence="2" id="KW-0808">Transferase</keyword>
<dbReference type="InterPro" id="IPR000182">
    <property type="entry name" value="GNAT_dom"/>
</dbReference>
<dbReference type="Gene3D" id="3.40.630.30">
    <property type="match status" value="1"/>
</dbReference>
<dbReference type="EMBL" id="AP017369">
    <property type="protein sequence ID" value="BAU95882.1"/>
    <property type="molecule type" value="Genomic_DNA"/>
</dbReference>
<dbReference type="PROSITE" id="PS51186">
    <property type="entry name" value="GNAT"/>
    <property type="match status" value="1"/>
</dbReference>
<dbReference type="GO" id="GO:0016747">
    <property type="term" value="F:acyltransferase activity, transferring groups other than amino-acyl groups"/>
    <property type="evidence" value="ECO:0007669"/>
    <property type="project" value="InterPro"/>
</dbReference>
<dbReference type="InterPro" id="IPR052523">
    <property type="entry name" value="Trichothecene_AcTrans"/>
</dbReference>
<dbReference type="PANTHER" id="PTHR42791">
    <property type="entry name" value="GNAT FAMILY ACETYLTRANSFERASE"/>
    <property type="match status" value="1"/>
</dbReference>
<gene>
    <name evidence="2" type="ORF">N24_1620</name>
</gene>
<dbReference type="SUPFAM" id="SSF55729">
    <property type="entry name" value="Acyl-CoA N-acyltransferases (Nat)"/>
    <property type="match status" value="1"/>
</dbReference>
<evidence type="ECO:0000259" key="1">
    <source>
        <dbReference type="PROSITE" id="PS51186"/>
    </source>
</evidence>
<keyword evidence="3" id="KW-1185">Reference proteome</keyword>
<proteinExistence type="predicted"/>
<dbReference type="PANTHER" id="PTHR42791:SF1">
    <property type="entry name" value="N-ACETYLTRANSFERASE DOMAIN-CONTAINING PROTEIN"/>
    <property type="match status" value="1"/>
</dbReference>
<accession>A0A169RWU7</accession>
<dbReference type="AlphaFoldDB" id="A0A169RWU7"/>
<evidence type="ECO:0000313" key="2">
    <source>
        <dbReference type="EMBL" id="BAU95882.1"/>
    </source>
</evidence>
<sequence length="264" mass="29060">MEPPFLGRVVFVHPCVHKTTRFPDFGPHFANILWSYVHRFLKNAPGLSCLIPILLIATMDAMSPTVSPARQADYQAIIGILVEAFANDPAFLRWIPQPDPGSAKLRALFELQIEKQYAQAGDIDVARNTEGDIVGVALWDRPDGKHGAKDQAAMLPRLVSIFGIKAAQVIWTDLNSARFHPKFPHWYLYTLAASKSAQGTGVGSALLKHGIDRAGDEAIYLEATSTRVAQLYNRLGFVPMGYIPSDDEGIPELAMWKPPVMPAS</sequence>
<protein>
    <submittedName>
        <fullName evidence="2">GCN5-related N-acetyltransferase</fullName>
    </submittedName>
</protein>
<feature type="domain" description="N-acetyltransferase" evidence="1">
    <location>
        <begin position="64"/>
        <end position="260"/>
    </location>
</feature>
<reference evidence="2 3" key="1">
    <citation type="submission" date="2016-02" db="EMBL/GenBank/DDBJ databases">
        <title>Corynebacterium glutamicum N24 whole genome sequencing project.</title>
        <authorList>
            <person name="Matsutani M."/>
            <person name="Nangtapong N."/>
            <person name="Yakushi T."/>
            <person name="Matsushita K."/>
        </authorList>
    </citation>
    <scope>NUCLEOTIDE SEQUENCE [LARGE SCALE GENOMIC DNA]</scope>
    <source>
        <strain evidence="2 3">N24</strain>
    </source>
</reference>
<organism evidence="2 3">
    <name type="scientific">Corynebacterium suranareeae</name>
    <dbReference type="NCBI Taxonomy" id="2506452"/>
    <lineage>
        <taxon>Bacteria</taxon>
        <taxon>Bacillati</taxon>
        <taxon>Actinomycetota</taxon>
        <taxon>Actinomycetes</taxon>
        <taxon>Mycobacteriales</taxon>
        <taxon>Corynebacteriaceae</taxon>
        <taxon>Corynebacterium</taxon>
    </lineage>
</organism>
<dbReference type="Proteomes" id="UP000218244">
    <property type="component" value="Chromosome"/>
</dbReference>
<evidence type="ECO:0000313" key="3">
    <source>
        <dbReference type="Proteomes" id="UP000218244"/>
    </source>
</evidence>
<dbReference type="KEGG" id="csur:N24_1620"/>
<dbReference type="CDD" id="cd04301">
    <property type="entry name" value="NAT_SF"/>
    <property type="match status" value="1"/>
</dbReference>